<name>A0A505D969_9ACTN</name>
<dbReference type="PROSITE" id="PS51078">
    <property type="entry name" value="ICLR_ED"/>
    <property type="match status" value="1"/>
</dbReference>
<dbReference type="Gene3D" id="1.10.10.10">
    <property type="entry name" value="Winged helix-like DNA-binding domain superfamily/Winged helix DNA-binding domain"/>
    <property type="match status" value="1"/>
</dbReference>
<evidence type="ECO:0000259" key="5">
    <source>
        <dbReference type="PROSITE" id="PS51078"/>
    </source>
</evidence>
<dbReference type="InterPro" id="IPR036388">
    <property type="entry name" value="WH-like_DNA-bd_sf"/>
</dbReference>
<dbReference type="EMBL" id="VCHX02000344">
    <property type="protein sequence ID" value="TPQ15966.1"/>
    <property type="molecule type" value="Genomic_DNA"/>
</dbReference>
<feature type="domain" description="IclR-ED" evidence="5">
    <location>
        <begin position="74"/>
        <end position="257"/>
    </location>
</feature>
<evidence type="ECO:0000256" key="2">
    <source>
        <dbReference type="ARBA" id="ARBA00023125"/>
    </source>
</evidence>
<evidence type="ECO:0000313" key="7">
    <source>
        <dbReference type="Proteomes" id="UP000317378"/>
    </source>
</evidence>
<reference evidence="6 7" key="1">
    <citation type="submission" date="2019-06" db="EMBL/GenBank/DDBJ databases">
        <title>Streptomyces sporangiiformans sp. nov., a novel actinomycete isolated from soil in Mount Song.</title>
        <authorList>
            <person name="Han L."/>
        </authorList>
    </citation>
    <scope>NUCLEOTIDE SEQUENCE [LARGE SCALE GENOMIC DNA]</scope>
    <source>
        <strain evidence="6 7">NEAU-SSA 1</strain>
    </source>
</reference>
<evidence type="ECO:0000313" key="6">
    <source>
        <dbReference type="EMBL" id="TPQ15966.1"/>
    </source>
</evidence>
<dbReference type="GO" id="GO:0003677">
    <property type="term" value="F:DNA binding"/>
    <property type="evidence" value="ECO:0007669"/>
    <property type="project" value="UniProtKB-KW"/>
</dbReference>
<dbReference type="Pfam" id="PF09339">
    <property type="entry name" value="HTH_IclR"/>
    <property type="match status" value="1"/>
</dbReference>
<dbReference type="PANTHER" id="PTHR30136:SF24">
    <property type="entry name" value="HTH-TYPE TRANSCRIPTIONAL REPRESSOR ALLR"/>
    <property type="match status" value="1"/>
</dbReference>
<proteinExistence type="predicted"/>
<dbReference type="RefSeq" id="WP_119106281.1">
    <property type="nucleotide sequence ID" value="NZ_QXMJ01000344.1"/>
</dbReference>
<gene>
    <name evidence="6" type="ORF">FGD71_044330</name>
</gene>
<dbReference type="PANTHER" id="PTHR30136">
    <property type="entry name" value="HELIX-TURN-HELIX TRANSCRIPTIONAL REGULATOR, ICLR FAMILY"/>
    <property type="match status" value="1"/>
</dbReference>
<keyword evidence="1" id="KW-0805">Transcription regulation</keyword>
<evidence type="ECO:0000256" key="1">
    <source>
        <dbReference type="ARBA" id="ARBA00023015"/>
    </source>
</evidence>
<dbReference type="InterPro" id="IPR005471">
    <property type="entry name" value="Tscrpt_reg_IclR_N"/>
</dbReference>
<dbReference type="SMART" id="SM00346">
    <property type="entry name" value="HTH_ICLR"/>
    <property type="match status" value="1"/>
</dbReference>
<dbReference type="OrthoDB" id="9000968at2"/>
<dbReference type="GO" id="GO:0045892">
    <property type="term" value="P:negative regulation of DNA-templated transcription"/>
    <property type="evidence" value="ECO:0007669"/>
    <property type="project" value="TreeGrafter"/>
</dbReference>
<comment type="caution">
    <text evidence="6">The sequence shown here is derived from an EMBL/GenBank/DDBJ whole genome shotgun (WGS) entry which is preliminary data.</text>
</comment>
<evidence type="ECO:0000256" key="3">
    <source>
        <dbReference type="ARBA" id="ARBA00023163"/>
    </source>
</evidence>
<dbReference type="PROSITE" id="PS51077">
    <property type="entry name" value="HTH_ICLR"/>
    <property type="match status" value="1"/>
</dbReference>
<dbReference type="InterPro" id="IPR029016">
    <property type="entry name" value="GAF-like_dom_sf"/>
</dbReference>
<dbReference type="InterPro" id="IPR036390">
    <property type="entry name" value="WH_DNA-bd_sf"/>
</dbReference>
<dbReference type="Gene3D" id="3.30.450.40">
    <property type="match status" value="1"/>
</dbReference>
<protein>
    <submittedName>
        <fullName evidence="6">IclR family transcriptional regulator</fullName>
    </submittedName>
</protein>
<dbReference type="SUPFAM" id="SSF55781">
    <property type="entry name" value="GAF domain-like"/>
    <property type="match status" value="1"/>
</dbReference>
<keyword evidence="7" id="KW-1185">Reference proteome</keyword>
<feature type="domain" description="HTH iclR-type" evidence="4">
    <location>
        <begin position="11"/>
        <end position="73"/>
    </location>
</feature>
<dbReference type="Proteomes" id="UP000317378">
    <property type="component" value="Unassembled WGS sequence"/>
</dbReference>
<dbReference type="InterPro" id="IPR050707">
    <property type="entry name" value="HTH_MetabolicPath_Reg"/>
</dbReference>
<evidence type="ECO:0000259" key="4">
    <source>
        <dbReference type="PROSITE" id="PS51077"/>
    </source>
</evidence>
<dbReference type="AlphaFoldDB" id="A0A505D969"/>
<accession>A0A505D969</accession>
<dbReference type="GO" id="GO:0003700">
    <property type="term" value="F:DNA-binding transcription factor activity"/>
    <property type="evidence" value="ECO:0007669"/>
    <property type="project" value="TreeGrafter"/>
</dbReference>
<sequence>MSAAAEEPRMVKSAQRALVVLEVLADAKGAIPVTELHRRTGFPRSSLHQLLHTMIAMQWVEPSANGTSVRLAGRALLVGTSYLDADLALPYAVHTLEEIREDTGYTVHYARLDGSHVLYLATRETTEPHRATSRVGRRLPAYATALGKALLAELTSAEADALLPPGPLTALTERTITDRDALARELEETRKRGYSVEHEQNTRGIGCVSVTVPYRIPATDAISCSMPLADAENTRTTDKVATVLQKHAQRLATRLRAEGIR</sequence>
<dbReference type="SUPFAM" id="SSF46785">
    <property type="entry name" value="Winged helix' DNA-binding domain"/>
    <property type="match status" value="1"/>
</dbReference>
<keyword evidence="2" id="KW-0238">DNA-binding</keyword>
<keyword evidence="3" id="KW-0804">Transcription</keyword>
<dbReference type="Pfam" id="PF01614">
    <property type="entry name" value="IclR_C"/>
    <property type="match status" value="1"/>
</dbReference>
<organism evidence="6 7">
    <name type="scientific">Streptomyces sporangiiformans</name>
    <dbReference type="NCBI Taxonomy" id="2315329"/>
    <lineage>
        <taxon>Bacteria</taxon>
        <taxon>Bacillati</taxon>
        <taxon>Actinomycetota</taxon>
        <taxon>Actinomycetes</taxon>
        <taxon>Kitasatosporales</taxon>
        <taxon>Streptomycetaceae</taxon>
        <taxon>Streptomyces</taxon>
    </lineage>
</organism>
<dbReference type="InterPro" id="IPR014757">
    <property type="entry name" value="Tscrpt_reg_IclR_C"/>
</dbReference>